<dbReference type="Proteomes" id="UP000308267">
    <property type="component" value="Unassembled WGS sequence"/>
</dbReference>
<sequence length="628" mass="70701">MMEAKLSEIDPNKLSGAELQFEISKYTRLKQTLASRLPDGGARLDRYLTRLHGALNEKTQTTSLHFLPKTVPRSEPISSKMTLKKCDSVVGSTESPDVIDADSTELCESQIPDVDALSKRMSSLDIQSDPQSSPSDSDTTCIGTLNSHEVTQILYTLNLPSLLLSCIQWFILALRFSGQFVHLVVFDCESSDRYLFRTGLRAIWFPGSPRCKSTEIFLFQQLTQLGRDSYSWPQLCSPAEALRDLWHFVVSSNRTTQRPSSQLPVPCLISCSQTTPDQLVWLSRLLRTTRHSSLARSSMPRDCRFLDFSALLQRDTSACAVQEAGLNFKTKLVDECRSVSQQLFIPAEQGAPKLKPRNYSTLEEFLRAGKVHSLPWMEAPLELHILRQLKTSCALINETMEMHFCRPSLEAVPDSILRRLASVGLGRTRLTRLAGLYGWQGFSGLLSFKLTSYSDSRNETARPFVTNSLDVLQVLYRFFRHVYDHFSRHLRLHMGEEKIHFKRNTLGPEPFLYSAMTTETKTSAQSKLLAWTAGGNTMLDPAGDRHSQCLDMDQSIELMQKVQRQFQEARVKHSLPSYPSLPSPSIKLESFRESRAHDLLSDDSTDTSSDAESSSGHSQASLGLEDVD</sequence>
<gene>
    <name evidence="2" type="ORF">CRM22_009527</name>
</gene>
<reference evidence="2 3" key="1">
    <citation type="journal article" date="2019" name="BMC Genomics">
        <title>New insights from Opisthorchis felineus genome: update on genomics of the epidemiologically important liver flukes.</title>
        <authorList>
            <person name="Ershov N.I."/>
            <person name="Mordvinov V.A."/>
            <person name="Prokhortchouk E.B."/>
            <person name="Pakharukova M.Y."/>
            <person name="Gunbin K.V."/>
            <person name="Ustyantsev K."/>
            <person name="Genaev M.A."/>
            <person name="Blinov A.G."/>
            <person name="Mazur A."/>
            <person name="Boulygina E."/>
            <person name="Tsygankova S."/>
            <person name="Khrameeva E."/>
            <person name="Chekanov N."/>
            <person name="Fan G."/>
            <person name="Xiao A."/>
            <person name="Zhang H."/>
            <person name="Xu X."/>
            <person name="Yang H."/>
            <person name="Solovyev V."/>
            <person name="Lee S.M."/>
            <person name="Liu X."/>
            <person name="Afonnikov D.A."/>
            <person name="Skryabin K.G."/>
        </authorList>
    </citation>
    <scope>NUCLEOTIDE SEQUENCE [LARGE SCALE GENOMIC DNA]</scope>
    <source>
        <strain evidence="2">AK-0245</strain>
        <tissue evidence="2">Whole organism</tissue>
    </source>
</reference>
<feature type="compositionally biased region" description="Low complexity" evidence="1">
    <location>
        <begin position="574"/>
        <end position="585"/>
    </location>
</feature>
<dbReference type="OrthoDB" id="6251709at2759"/>
<evidence type="ECO:0000313" key="3">
    <source>
        <dbReference type="Proteomes" id="UP000308267"/>
    </source>
</evidence>
<organism evidence="2 3">
    <name type="scientific">Opisthorchis felineus</name>
    <dbReference type="NCBI Taxonomy" id="147828"/>
    <lineage>
        <taxon>Eukaryota</taxon>
        <taxon>Metazoa</taxon>
        <taxon>Spiralia</taxon>
        <taxon>Lophotrochozoa</taxon>
        <taxon>Platyhelminthes</taxon>
        <taxon>Trematoda</taxon>
        <taxon>Digenea</taxon>
        <taxon>Opisthorchiida</taxon>
        <taxon>Opisthorchiata</taxon>
        <taxon>Opisthorchiidae</taxon>
        <taxon>Opisthorchis</taxon>
    </lineage>
</organism>
<feature type="region of interest" description="Disordered" evidence="1">
    <location>
        <begin position="572"/>
        <end position="628"/>
    </location>
</feature>
<comment type="caution">
    <text evidence="2">The sequence shown here is derived from an EMBL/GenBank/DDBJ whole genome shotgun (WGS) entry which is preliminary data.</text>
</comment>
<accession>A0A4S2L6G9</accession>
<feature type="compositionally biased region" description="Basic and acidic residues" evidence="1">
    <location>
        <begin position="589"/>
        <end position="600"/>
    </location>
</feature>
<feature type="compositionally biased region" description="Low complexity" evidence="1">
    <location>
        <begin position="606"/>
        <end position="628"/>
    </location>
</feature>
<proteinExistence type="predicted"/>
<evidence type="ECO:0000256" key="1">
    <source>
        <dbReference type="SAM" id="MobiDB-lite"/>
    </source>
</evidence>
<dbReference type="AlphaFoldDB" id="A0A4S2L6G9"/>
<keyword evidence="3" id="KW-1185">Reference proteome</keyword>
<dbReference type="EMBL" id="SJOL01009179">
    <property type="protein sequence ID" value="TGZ58662.1"/>
    <property type="molecule type" value="Genomic_DNA"/>
</dbReference>
<protein>
    <submittedName>
        <fullName evidence="2">Uncharacterized protein</fullName>
    </submittedName>
</protein>
<evidence type="ECO:0000313" key="2">
    <source>
        <dbReference type="EMBL" id="TGZ58662.1"/>
    </source>
</evidence>
<name>A0A4S2L6G9_OPIFE</name>